<name>A0A6V7XGJ4_MELEN</name>
<feature type="compositionally biased region" description="Polar residues" evidence="1">
    <location>
        <begin position="62"/>
        <end position="76"/>
    </location>
</feature>
<evidence type="ECO:0000256" key="1">
    <source>
        <dbReference type="SAM" id="MobiDB-lite"/>
    </source>
</evidence>
<dbReference type="AlphaFoldDB" id="A0A6V7XGJ4"/>
<protein>
    <submittedName>
        <fullName evidence="2">Uncharacterized protein</fullName>
    </submittedName>
</protein>
<evidence type="ECO:0000313" key="3">
    <source>
        <dbReference type="Proteomes" id="UP000580250"/>
    </source>
</evidence>
<proteinExistence type="predicted"/>
<feature type="compositionally biased region" description="Pro residues" evidence="1">
    <location>
        <begin position="51"/>
        <end position="61"/>
    </location>
</feature>
<feature type="compositionally biased region" description="Pro residues" evidence="1">
    <location>
        <begin position="18"/>
        <end position="33"/>
    </location>
</feature>
<gene>
    <name evidence="2" type="ORF">MENT_LOCUS51792</name>
</gene>
<reference evidence="2 3" key="1">
    <citation type="submission" date="2020-08" db="EMBL/GenBank/DDBJ databases">
        <authorList>
            <person name="Koutsovoulos G."/>
            <person name="Danchin GJ E."/>
        </authorList>
    </citation>
    <scope>NUCLEOTIDE SEQUENCE [LARGE SCALE GENOMIC DNA]</scope>
</reference>
<dbReference type="EMBL" id="CAJEWN010001565">
    <property type="protein sequence ID" value="CAD2198474.1"/>
    <property type="molecule type" value="Genomic_DNA"/>
</dbReference>
<feature type="compositionally biased region" description="Pro residues" evidence="1">
    <location>
        <begin position="1"/>
        <end position="10"/>
    </location>
</feature>
<dbReference type="Proteomes" id="UP000580250">
    <property type="component" value="Unassembled WGS sequence"/>
</dbReference>
<organism evidence="2 3">
    <name type="scientific">Meloidogyne enterolobii</name>
    <name type="common">Root-knot nematode worm</name>
    <name type="synonym">Meloidogyne mayaguensis</name>
    <dbReference type="NCBI Taxonomy" id="390850"/>
    <lineage>
        <taxon>Eukaryota</taxon>
        <taxon>Metazoa</taxon>
        <taxon>Ecdysozoa</taxon>
        <taxon>Nematoda</taxon>
        <taxon>Chromadorea</taxon>
        <taxon>Rhabditida</taxon>
        <taxon>Tylenchina</taxon>
        <taxon>Tylenchomorpha</taxon>
        <taxon>Tylenchoidea</taxon>
        <taxon>Meloidogynidae</taxon>
        <taxon>Meloidogyninae</taxon>
        <taxon>Meloidogyne</taxon>
    </lineage>
</organism>
<accession>A0A6V7XGJ4</accession>
<comment type="caution">
    <text evidence="2">The sequence shown here is derived from an EMBL/GenBank/DDBJ whole genome shotgun (WGS) entry which is preliminary data.</text>
</comment>
<sequence length="89" mass="9775">MTPQPPPPVVPKKWGIPQYPPIKDPPPSRPPNYPQITPNLPVDPQFSSIPPVDPPNDPPPRQNMSLPNSSIGSGFHTSELYPKARVVIQ</sequence>
<evidence type="ECO:0000313" key="2">
    <source>
        <dbReference type="EMBL" id="CAD2198474.1"/>
    </source>
</evidence>
<feature type="region of interest" description="Disordered" evidence="1">
    <location>
        <begin position="1"/>
        <end position="89"/>
    </location>
</feature>